<dbReference type="SUPFAM" id="SSF53474">
    <property type="entry name" value="alpha/beta-Hydrolases"/>
    <property type="match status" value="2"/>
</dbReference>
<keyword evidence="4" id="KW-1185">Reference proteome</keyword>
<dbReference type="Proteomes" id="UP001257948">
    <property type="component" value="Unassembled WGS sequence"/>
</dbReference>
<proteinExistence type="predicted"/>
<gene>
    <name evidence="3" type="ORF">RQC66_32470</name>
</gene>
<dbReference type="Pfam" id="PF12697">
    <property type="entry name" value="Abhydrolase_6"/>
    <property type="match status" value="1"/>
</dbReference>
<evidence type="ECO:0000256" key="1">
    <source>
        <dbReference type="SAM" id="Phobius"/>
    </source>
</evidence>
<keyword evidence="1" id="KW-1133">Transmembrane helix</keyword>
<dbReference type="PANTHER" id="PTHR37946">
    <property type="entry name" value="SLL1969 PROTEIN"/>
    <property type="match status" value="1"/>
</dbReference>
<dbReference type="RefSeq" id="WP_314205531.1">
    <property type="nucleotide sequence ID" value="NZ_JAVTLL010000025.1"/>
</dbReference>
<feature type="domain" description="AB hydrolase-1" evidence="2">
    <location>
        <begin position="51"/>
        <end position="188"/>
    </location>
</feature>
<evidence type="ECO:0000313" key="4">
    <source>
        <dbReference type="Proteomes" id="UP001257948"/>
    </source>
</evidence>
<name>A0ABU3M1Q1_9ACTN</name>
<dbReference type="PANTHER" id="PTHR37946:SF1">
    <property type="entry name" value="SLL1969 PROTEIN"/>
    <property type="match status" value="1"/>
</dbReference>
<keyword evidence="1" id="KW-0812">Transmembrane</keyword>
<accession>A0ABU3M1Q1</accession>
<feature type="transmembrane region" description="Helical" evidence="1">
    <location>
        <begin position="486"/>
        <end position="504"/>
    </location>
</feature>
<protein>
    <recommendedName>
        <fullName evidence="2">AB hydrolase-1 domain-containing protein</fullName>
    </recommendedName>
</protein>
<dbReference type="InterPro" id="IPR029058">
    <property type="entry name" value="AB_hydrolase_fold"/>
</dbReference>
<comment type="caution">
    <text evidence="3">The sequence shown here is derived from an EMBL/GenBank/DDBJ whole genome shotgun (WGS) entry which is preliminary data.</text>
</comment>
<dbReference type="Gene3D" id="3.40.50.1820">
    <property type="entry name" value="alpha/beta hydrolase"/>
    <property type="match status" value="1"/>
</dbReference>
<dbReference type="InterPro" id="IPR000073">
    <property type="entry name" value="AB_hydrolase_1"/>
</dbReference>
<dbReference type="EMBL" id="JAVTLL010000025">
    <property type="protein sequence ID" value="MDT7845442.1"/>
    <property type="molecule type" value="Genomic_DNA"/>
</dbReference>
<evidence type="ECO:0000313" key="3">
    <source>
        <dbReference type="EMBL" id="MDT7845442.1"/>
    </source>
</evidence>
<sequence length="531" mass="57713">MADTSAPARTGRLIVYVGGLTEKSGDADELFARLRSEPGHADDEVWTYPEPLRPLTRGSLAALADALHQRIGAYWTEAGRPHEIVLVGHSAGGVLLRYAYLRGRGRLGGREAAWTGQVTRIVLLAAPNRGVEPSRLRRPVRLATIFAAGVARRFASLELLAGAPFMTDLRLDWIRLFRELGHQAPLVVQVRGLADPLIEPEDSRDVEGGLTGAELYIPLASHQDIVRISGVPEDRTGERYGILRRAIIGDVEITDPSPLPAEERDIERVVFLLHGIRAGIGTWVTDLGDALQNGGRPDGTLVVRASYGWLSAFNFAFPISRRRTLRWFQDQYSYQAARHPGAKIHFVGHSNGTYMFGQSLSQVRSLRFDRVYLAGSVLPRDFAWRDFADRQQVGTLVNACGAADKPVGWLCSGLRGLGMRDIGVGGFCGFDVTPSGTVQFLNLAGGHGAGLTGERLPDVVRYIREGVPPKPPVKAPSGLFTQMSRLAPALAWLLALVLLAMVAWTLFAFTLVKLIALLGGAALVYGVLKAV</sequence>
<reference evidence="4" key="1">
    <citation type="submission" date="2023-07" db="EMBL/GenBank/DDBJ databases">
        <title>Draft genome sequence of the endophytic actinobacterium Streptomyces justiciae WPN32, a potential antibiotic producer.</title>
        <authorList>
            <person name="Yasawong M."/>
            <person name="Pana W."/>
            <person name="Ganta P."/>
            <person name="Santapan N."/>
            <person name="Songngamsuk T."/>
            <person name="Phatcharaharikarn M."/>
            <person name="Kerdtoob S."/>
            <person name="Nantapong N."/>
        </authorList>
    </citation>
    <scope>NUCLEOTIDE SEQUENCE [LARGE SCALE GENOMIC DNA]</scope>
    <source>
        <strain evidence="4">WPN32</strain>
    </source>
</reference>
<keyword evidence="1" id="KW-0472">Membrane</keyword>
<evidence type="ECO:0000259" key="2">
    <source>
        <dbReference type="Pfam" id="PF12697"/>
    </source>
</evidence>
<organism evidence="3 4">
    <name type="scientific">Streptomyces justiciae</name>
    <dbReference type="NCBI Taxonomy" id="2780140"/>
    <lineage>
        <taxon>Bacteria</taxon>
        <taxon>Bacillati</taxon>
        <taxon>Actinomycetota</taxon>
        <taxon>Actinomycetes</taxon>
        <taxon>Kitasatosporales</taxon>
        <taxon>Streptomycetaceae</taxon>
        <taxon>Streptomyces</taxon>
    </lineage>
</organism>